<dbReference type="OrthoDB" id="414243at2759"/>
<dbReference type="InterPro" id="IPR036249">
    <property type="entry name" value="Thioredoxin-like_sf"/>
</dbReference>
<dbReference type="AlphaFoldDB" id="M7T160"/>
<reference evidence="2" key="1">
    <citation type="journal article" date="2013" name="Genome Announc.">
        <title>Draft genome sequence of the grapevine dieback fungus Eutypa lata UCR-EL1.</title>
        <authorList>
            <person name="Blanco-Ulate B."/>
            <person name="Rolshausen P.E."/>
            <person name="Cantu D."/>
        </authorList>
    </citation>
    <scope>NUCLEOTIDE SEQUENCE [LARGE SCALE GENOMIC DNA]</scope>
    <source>
        <strain evidence="2">UCR-EL1</strain>
    </source>
</reference>
<proteinExistence type="predicted"/>
<gene>
    <name evidence="1" type="ORF">UCREL1_305</name>
</gene>
<keyword evidence="2" id="KW-1185">Reference proteome</keyword>
<dbReference type="STRING" id="1287681.M7T160"/>
<protein>
    <submittedName>
        <fullName evidence="1">Putative glutathione s-transferase protein</fullName>
    </submittedName>
</protein>
<evidence type="ECO:0000313" key="2">
    <source>
        <dbReference type="Proteomes" id="UP000012174"/>
    </source>
</evidence>
<dbReference type="SUPFAM" id="SSF52833">
    <property type="entry name" value="Thioredoxin-like"/>
    <property type="match status" value="1"/>
</dbReference>
<organism evidence="1 2">
    <name type="scientific">Eutypa lata (strain UCR-EL1)</name>
    <name type="common">Grapevine dieback disease fungus</name>
    <name type="synonym">Eutypa armeniacae</name>
    <dbReference type="NCBI Taxonomy" id="1287681"/>
    <lineage>
        <taxon>Eukaryota</taxon>
        <taxon>Fungi</taxon>
        <taxon>Dikarya</taxon>
        <taxon>Ascomycota</taxon>
        <taxon>Pezizomycotina</taxon>
        <taxon>Sordariomycetes</taxon>
        <taxon>Xylariomycetidae</taxon>
        <taxon>Xylariales</taxon>
        <taxon>Diatrypaceae</taxon>
        <taxon>Eutypa</taxon>
    </lineage>
</organism>
<dbReference type="HOGENOM" id="CLU_2687839_0_0_1"/>
<dbReference type="Gene3D" id="3.40.30.10">
    <property type="entry name" value="Glutaredoxin"/>
    <property type="match status" value="1"/>
</dbReference>
<evidence type="ECO:0000313" key="1">
    <source>
        <dbReference type="EMBL" id="EMR72634.1"/>
    </source>
</evidence>
<accession>M7T160</accession>
<dbReference type="KEGG" id="ela:UCREL1_305"/>
<sequence>MATSDTYSLIYWPGIPGRGEHVRLALEEGGAAYTDTAHTPEAAIRDVTAQIADDNLGDDVNPPPLAPPISPCII</sequence>
<name>M7T160_EUTLA</name>
<dbReference type="GO" id="GO:0016740">
    <property type="term" value="F:transferase activity"/>
    <property type="evidence" value="ECO:0007669"/>
    <property type="project" value="UniProtKB-KW"/>
</dbReference>
<keyword evidence="1" id="KW-0808">Transferase</keyword>
<dbReference type="EMBL" id="KB705410">
    <property type="protein sequence ID" value="EMR72634.1"/>
    <property type="molecule type" value="Genomic_DNA"/>
</dbReference>
<dbReference type="Proteomes" id="UP000012174">
    <property type="component" value="Unassembled WGS sequence"/>
</dbReference>